<keyword evidence="3" id="KW-1185">Reference proteome</keyword>
<dbReference type="EMBL" id="CP109822">
    <property type="protein sequence ID" value="XAE50557.1"/>
    <property type="molecule type" value="Genomic_DNA"/>
</dbReference>
<reference evidence="2 3" key="1">
    <citation type="submission" date="2022-10" db="EMBL/GenBank/DDBJ databases">
        <title>Genomic of Burkholderia cepacia PN-1.</title>
        <authorList>
            <person name="Yang Y."/>
            <person name="Guan H."/>
            <person name="Huang J."/>
        </authorList>
    </citation>
    <scope>NUCLEOTIDE SEQUENCE [LARGE SCALE GENOMIC DNA]</scope>
    <source>
        <strain evidence="2 3">PN-1</strain>
    </source>
</reference>
<dbReference type="RefSeq" id="WP_342705132.1">
    <property type="nucleotide sequence ID" value="NZ_CP109822.1"/>
</dbReference>
<proteinExistence type="predicted"/>
<organism evidence="2 3">
    <name type="scientific">Burkholderia arboris</name>
    <dbReference type="NCBI Taxonomy" id="488730"/>
    <lineage>
        <taxon>Bacteria</taxon>
        <taxon>Pseudomonadati</taxon>
        <taxon>Pseudomonadota</taxon>
        <taxon>Betaproteobacteria</taxon>
        <taxon>Burkholderiales</taxon>
        <taxon>Burkholderiaceae</taxon>
        <taxon>Burkholderia</taxon>
        <taxon>Burkholderia cepacia complex</taxon>
    </lineage>
</organism>
<gene>
    <name evidence="2" type="ORF">OHZ10_29130</name>
</gene>
<accession>A0ABZ3DN69</accession>
<dbReference type="Proteomes" id="UP001448498">
    <property type="component" value="Chromosome 3"/>
</dbReference>
<evidence type="ECO:0000313" key="3">
    <source>
        <dbReference type="Proteomes" id="UP001448498"/>
    </source>
</evidence>
<evidence type="ECO:0000313" key="2">
    <source>
        <dbReference type="EMBL" id="XAE50557.1"/>
    </source>
</evidence>
<sequence>MYRIDDATAASSLPTPETAGAEGYFTEGDPVAGLPATNVRGSWLNMIQEELCSILAAAGIARSKTSYSQVNASLQKMYSPIVGAARNLAMSVSAAAATATLMADQIIVASALGGQTFVLSNFNKTINLGTTGAGGIDAGVVPASGYVALYAIYNPTTNTSALLATNATGAVQPNVYGGAYMPAGYTASALVSVWPTNGSSQLVAGFQTDRKICIANINVLSTTTVQASVVPLSIASAVPPNARTARGFSSIGTSASNAYATFNAASSAAPLGMQQFQGQLTNSFTMNVTFDDVQLITQQTMYYAAIVNTGTMSANIYISGYTI</sequence>
<feature type="region of interest" description="Disordered" evidence="1">
    <location>
        <begin position="1"/>
        <end position="22"/>
    </location>
</feature>
<protein>
    <recommendedName>
        <fullName evidence="4">Tail protein</fullName>
    </recommendedName>
</protein>
<evidence type="ECO:0008006" key="4">
    <source>
        <dbReference type="Google" id="ProtNLM"/>
    </source>
</evidence>
<name>A0ABZ3DN69_9BURK</name>
<evidence type="ECO:0000256" key="1">
    <source>
        <dbReference type="SAM" id="MobiDB-lite"/>
    </source>
</evidence>